<dbReference type="EMBL" id="JAHYIQ010000003">
    <property type="protein sequence ID" value="KAK1134196.1"/>
    <property type="molecule type" value="Genomic_DNA"/>
</dbReference>
<comment type="caution">
    <text evidence="2">The sequence shown here is derived from an EMBL/GenBank/DDBJ whole genome shotgun (WGS) entry which is preliminary data.</text>
</comment>
<sequence>MVVPETNVVNWILNRILCGGIGRRPVEPWKNRRRLRPPPYSVRHLSCGKKRRESRSSLEGEGLSGAGAGPGRSGNFRAGSKVQRARSDKVTRSREQRRSSLRRCFQRKRKEGEADGIGGSVAPPRLYNFGKFLLENSARPGALRPSSFVKFDADATRAPDGRECASGGRVRGRGILRRA</sequence>
<name>A0AA40KV96_9HYME</name>
<accession>A0AA40KV96</accession>
<organism evidence="2 3">
    <name type="scientific">Melipona bicolor</name>
    <dbReference type="NCBI Taxonomy" id="60889"/>
    <lineage>
        <taxon>Eukaryota</taxon>
        <taxon>Metazoa</taxon>
        <taxon>Ecdysozoa</taxon>
        <taxon>Arthropoda</taxon>
        <taxon>Hexapoda</taxon>
        <taxon>Insecta</taxon>
        <taxon>Pterygota</taxon>
        <taxon>Neoptera</taxon>
        <taxon>Endopterygota</taxon>
        <taxon>Hymenoptera</taxon>
        <taxon>Apocrita</taxon>
        <taxon>Aculeata</taxon>
        <taxon>Apoidea</taxon>
        <taxon>Anthophila</taxon>
        <taxon>Apidae</taxon>
        <taxon>Melipona</taxon>
    </lineage>
</organism>
<reference evidence="2" key="1">
    <citation type="submission" date="2021-10" db="EMBL/GenBank/DDBJ databases">
        <title>Melipona bicolor Genome sequencing and assembly.</title>
        <authorList>
            <person name="Araujo N.S."/>
            <person name="Arias M.C."/>
        </authorList>
    </citation>
    <scope>NUCLEOTIDE SEQUENCE</scope>
    <source>
        <strain evidence="2">USP_2M_L1-L4_2017</strain>
        <tissue evidence="2">Whole body</tissue>
    </source>
</reference>
<gene>
    <name evidence="2" type="ORF">K0M31_011978</name>
</gene>
<evidence type="ECO:0000313" key="2">
    <source>
        <dbReference type="EMBL" id="KAK1134196.1"/>
    </source>
</evidence>
<protein>
    <submittedName>
        <fullName evidence="2">Uncharacterized protein</fullName>
    </submittedName>
</protein>
<evidence type="ECO:0000256" key="1">
    <source>
        <dbReference type="SAM" id="MobiDB-lite"/>
    </source>
</evidence>
<feature type="compositionally biased region" description="Gly residues" evidence="1">
    <location>
        <begin position="62"/>
        <end position="72"/>
    </location>
</feature>
<dbReference type="AlphaFoldDB" id="A0AA40KV96"/>
<feature type="compositionally biased region" description="Basic residues" evidence="1">
    <location>
        <begin position="170"/>
        <end position="179"/>
    </location>
</feature>
<keyword evidence="3" id="KW-1185">Reference proteome</keyword>
<dbReference type="Proteomes" id="UP001177670">
    <property type="component" value="Unassembled WGS sequence"/>
</dbReference>
<feature type="compositionally biased region" description="Basic residues" evidence="1">
    <location>
        <begin position="99"/>
        <end position="109"/>
    </location>
</feature>
<feature type="region of interest" description="Disordered" evidence="1">
    <location>
        <begin position="30"/>
        <end position="120"/>
    </location>
</feature>
<feature type="region of interest" description="Disordered" evidence="1">
    <location>
        <begin position="157"/>
        <end position="179"/>
    </location>
</feature>
<proteinExistence type="predicted"/>
<feature type="compositionally biased region" description="Basic and acidic residues" evidence="1">
    <location>
        <begin position="85"/>
        <end position="98"/>
    </location>
</feature>
<evidence type="ECO:0000313" key="3">
    <source>
        <dbReference type="Proteomes" id="UP001177670"/>
    </source>
</evidence>